<sequence>MEASVKRLKEMQRTFSRYKGVMIALNLGSQEPQPGDDGKVSDEGLQNMNQSWVEACILLEQWEERLRGALMRCKEFHKTLQSLLLWLASAESRRLAVDVRDPSVGPTALQEHNNALMGLEKELQVKQQQVNSLQEISTQLLLEGGAAGGAGRQDGGEAQEKLHVIGNKLQLLLSQVASDQEVIKKRLEQEKDTAAMGQPAGNRNTERRDPSPPRSFFQRVLRAAFPLHLLLLLLLTLACLVPAWEEDSSCLLSNNFARSLYPMLRYTQGPPPT</sequence>
<dbReference type="Proteomes" id="UP000829720">
    <property type="component" value="Unassembled WGS sequence"/>
</dbReference>
<keyword evidence="4" id="KW-0677">Repeat</keyword>
<dbReference type="OrthoDB" id="18853at2759"/>
<dbReference type="InterPro" id="IPR012315">
    <property type="entry name" value="KASH"/>
</dbReference>
<evidence type="ECO:0000259" key="13">
    <source>
        <dbReference type="PROSITE" id="PS51049"/>
    </source>
</evidence>
<dbReference type="InterPro" id="IPR018159">
    <property type="entry name" value="Spectrin/alpha-actinin"/>
</dbReference>
<name>A0A8T3DR05_9TELE</name>
<dbReference type="PROSITE" id="PS51049">
    <property type="entry name" value="KASH"/>
    <property type="match status" value="1"/>
</dbReference>
<keyword evidence="6 9" id="KW-0472">Membrane</keyword>
<keyword evidence="15" id="KW-1185">Reference proteome</keyword>
<dbReference type="SMART" id="SM00150">
    <property type="entry name" value="SPEC"/>
    <property type="match status" value="1"/>
</dbReference>
<evidence type="ECO:0000256" key="2">
    <source>
        <dbReference type="ARBA" id="ARBA00022553"/>
    </source>
</evidence>
<keyword evidence="3 9" id="KW-0812">Transmembrane</keyword>
<dbReference type="Pfam" id="PF10541">
    <property type="entry name" value="KASH"/>
    <property type="match status" value="1"/>
</dbReference>
<feature type="topological domain" description="Perinuclear space" evidence="9">
    <location>
        <begin position="244"/>
        <end position="273"/>
    </location>
</feature>
<comment type="caution">
    <text evidence="14">The sequence shown here is derived from an EMBL/GenBank/DDBJ whole genome shotgun (WGS) entry which is preliminary data.</text>
</comment>
<protein>
    <recommendedName>
        <fullName evidence="13">KASH domain-containing protein</fullName>
    </recommendedName>
</protein>
<evidence type="ECO:0000256" key="10">
    <source>
        <dbReference type="SAM" id="Coils"/>
    </source>
</evidence>
<feature type="topological domain" description="Cytoplasmic" evidence="9">
    <location>
        <begin position="1"/>
        <end position="222"/>
    </location>
</feature>
<comment type="similarity">
    <text evidence="1">Belongs to the nesprin family.</text>
</comment>
<evidence type="ECO:0000256" key="9">
    <source>
        <dbReference type="PROSITE-ProRule" id="PRU00385"/>
    </source>
</evidence>
<proteinExistence type="inferred from homology"/>
<evidence type="ECO:0000313" key="15">
    <source>
        <dbReference type="Proteomes" id="UP000829720"/>
    </source>
</evidence>
<comment type="subcellular location">
    <subcellularLocation>
        <location evidence="8">Nucleus outer membrane</location>
        <topology evidence="8">Single-pass type IV membrane protein</topology>
    </subcellularLocation>
</comment>
<keyword evidence="7" id="KW-0539">Nucleus</keyword>
<dbReference type="PANTHER" id="PTHR14514">
    <property type="entry name" value="PKA ANCHORING PROTEIN"/>
    <property type="match status" value="1"/>
</dbReference>
<dbReference type="AlphaFoldDB" id="A0A8T3DR05"/>
<evidence type="ECO:0000256" key="3">
    <source>
        <dbReference type="ARBA" id="ARBA00022692"/>
    </source>
</evidence>
<dbReference type="PANTHER" id="PTHR14514:SF4">
    <property type="entry name" value="NESPRIN-2"/>
    <property type="match status" value="1"/>
</dbReference>
<organism evidence="14 15">
    <name type="scientific">Albula goreensis</name>
    <dbReference type="NCBI Taxonomy" id="1534307"/>
    <lineage>
        <taxon>Eukaryota</taxon>
        <taxon>Metazoa</taxon>
        <taxon>Chordata</taxon>
        <taxon>Craniata</taxon>
        <taxon>Vertebrata</taxon>
        <taxon>Euteleostomi</taxon>
        <taxon>Actinopterygii</taxon>
        <taxon>Neopterygii</taxon>
        <taxon>Teleostei</taxon>
        <taxon>Albuliformes</taxon>
        <taxon>Albulidae</taxon>
        <taxon>Albula</taxon>
    </lineage>
</organism>
<evidence type="ECO:0000313" key="14">
    <source>
        <dbReference type="EMBL" id="KAI1897767.1"/>
    </source>
</evidence>
<keyword evidence="5 12" id="KW-1133">Transmembrane helix</keyword>
<evidence type="ECO:0000256" key="6">
    <source>
        <dbReference type="ARBA" id="ARBA00023136"/>
    </source>
</evidence>
<dbReference type="EMBL" id="JAERUA010000007">
    <property type="protein sequence ID" value="KAI1897767.1"/>
    <property type="molecule type" value="Genomic_DNA"/>
</dbReference>
<feature type="coiled-coil region" evidence="10">
    <location>
        <begin position="109"/>
        <end position="136"/>
    </location>
</feature>
<dbReference type="SUPFAM" id="SSF46966">
    <property type="entry name" value="Spectrin repeat"/>
    <property type="match status" value="1"/>
</dbReference>
<feature type="transmembrane region" description="Helical" evidence="12">
    <location>
        <begin position="223"/>
        <end position="244"/>
    </location>
</feature>
<feature type="domain" description="KASH" evidence="13">
    <location>
        <begin position="214"/>
        <end position="273"/>
    </location>
</feature>
<gene>
    <name evidence="14" type="ORF">AGOR_G00086660</name>
</gene>
<keyword evidence="10" id="KW-0175">Coiled coil</keyword>
<accession>A0A8T3DR05</accession>
<evidence type="ECO:0000256" key="4">
    <source>
        <dbReference type="ARBA" id="ARBA00022737"/>
    </source>
</evidence>
<dbReference type="SMART" id="SM01249">
    <property type="entry name" value="KASH"/>
    <property type="match status" value="1"/>
</dbReference>
<dbReference type="Gene3D" id="1.20.58.60">
    <property type="match status" value="1"/>
</dbReference>
<evidence type="ECO:0000256" key="7">
    <source>
        <dbReference type="ARBA" id="ARBA00023242"/>
    </source>
</evidence>
<dbReference type="GO" id="GO:0005640">
    <property type="term" value="C:nuclear outer membrane"/>
    <property type="evidence" value="ECO:0007669"/>
    <property type="project" value="UniProtKB-SubCell"/>
</dbReference>
<evidence type="ECO:0000256" key="1">
    <source>
        <dbReference type="ARBA" id="ARBA00008619"/>
    </source>
</evidence>
<reference evidence="14" key="1">
    <citation type="submission" date="2021-01" db="EMBL/GenBank/DDBJ databases">
        <authorList>
            <person name="Zahm M."/>
            <person name="Roques C."/>
            <person name="Cabau C."/>
            <person name="Klopp C."/>
            <person name="Donnadieu C."/>
            <person name="Jouanno E."/>
            <person name="Lampietro C."/>
            <person name="Louis A."/>
            <person name="Herpin A."/>
            <person name="Echchiki A."/>
            <person name="Berthelot C."/>
            <person name="Parey E."/>
            <person name="Roest-Crollius H."/>
            <person name="Braasch I."/>
            <person name="Postlethwait J."/>
            <person name="Bobe J."/>
            <person name="Montfort J."/>
            <person name="Bouchez O."/>
            <person name="Begum T."/>
            <person name="Mejri S."/>
            <person name="Adams A."/>
            <person name="Chen W.-J."/>
            <person name="Guiguen Y."/>
        </authorList>
    </citation>
    <scope>NUCLEOTIDE SEQUENCE</scope>
    <source>
        <tissue evidence="14">Blood</tissue>
    </source>
</reference>
<evidence type="ECO:0000256" key="12">
    <source>
        <dbReference type="SAM" id="Phobius"/>
    </source>
</evidence>
<evidence type="ECO:0000256" key="11">
    <source>
        <dbReference type="SAM" id="MobiDB-lite"/>
    </source>
</evidence>
<evidence type="ECO:0000256" key="5">
    <source>
        <dbReference type="ARBA" id="ARBA00022989"/>
    </source>
</evidence>
<keyword evidence="2" id="KW-0597">Phosphoprotein</keyword>
<feature type="region of interest" description="Disordered" evidence="11">
    <location>
        <begin position="187"/>
        <end position="213"/>
    </location>
</feature>
<evidence type="ECO:0000256" key="8">
    <source>
        <dbReference type="ARBA" id="ARBA00046312"/>
    </source>
</evidence>